<feature type="binding site" evidence="7">
    <location>
        <position position="56"/>
    </location>
    <ligand>
        <name>Zn(2+)</name>
        <dbReference type="ChEBI" id="CHEBI:29105"/>
        <label>1</label>
    </ligand>
</feature>
<feature type="binding site" evidence="7">
    <location>
        <position position="60"/>
    </location>
    <ligand>
        <name>Zn(2+)</name>
        <dbReference type="ChEBI" id="CHEBI:29105"/>
        <label>2</label>
    </ligand>
</feature>
<evidence type="ECO:0000256" key="5">
    <source>
        <dbReference type="ARBA" id="ARBA00022801"/>
    </source>
</evidence>
<dbReference type="GO" id="GO:0004416">
    <property type="term" value="F:hydroxyacylglutathione hydrolase activity"/>
    <property type="evidence" value="ECO:0007669"/>
    <property type="project" value="UniProtKB-UniRule"/>
</dbReference>
<dbReference type="SUPFAM" id="SSF56281">
    <property type="entry name" value="Metallo-hydrolase/oxidoreductase"/>
    <property type="match status" value="1"/>
</dbReference>
<dbReference type="PANTHER" id="PTHR43705:SF1">
    <property type="entry name" value="HYDROXYACYLGLUTATHIONE HYDROLASE GLOB"/>
    <property type="match status" value="1"/>
</dbReference>
<dbReference type="InterPro" id="IPR017782">
    <property type="entry name" value="Hydroxyacylglutathione_Hdrlase"/>
</dbReference>
<comment type="caution">
    <text evidence="9">The sequence shown here is derived from an EMBL/GenBank/DDBJ whole genome shotgun (WGS) entry which is preliminary data.</text>
</comment>
<dbReference type="UniPathway" id="UPA00619">
    <property type="reaction ID" value="UER00676"/>
</dbReference>
<feature type="binding site" evidence="7">
    <location>
        <position position="133"/>
    </location>
    <ligand>
        <name>Zn(2+)</name>
        <dbReference type="ChEBI" id="CHEBI:29105"/>
        <label>2</label>
    </ligand>
</feature>
<dbReference type="InterPro" id="IPR035680">
    <property type="entry name" value="Clx_II_MBL"/>
</dbReference>
<dbReference type="PIRSF" id="PIRSF005457">
    <property type="entry name" value="Glx"/>
    <property type="match status" value="1"/>
</dbReference>
<evidence type="ECO:0000313" key="10">
    <source>
        <dbReference type="Proteomes" id="UP000215405"/>
    </source>
</evidence>
<feature type="binding site" evidence="7">
    <location>
        <position position="58"/>
    </location>
    <ligand>
        <name>Zn(2+)</name>
        <dbReference type="ChEBI" id="CHEBI:29105"/>
        <label>1</label>
    </ligand>
</feature>
<reference evidence="10" key="1">
    <citation type="journal article" date="2017" name="Int. J. Syst. Evol. Microbiol.">
        <title>Notoacmeibacter marinus gen. nov., sp. nov., isolated from the gut of a limpet and proposal of Notoacmeibacteraceae fam. nov. in the order Rhizobiales of the class Alphaproteobacteria.</title>
        <authorList>
            <person name="Huang Z."/>
            <person name="Guo F."/>
            <person name="Lai Q."/>
        </authorList>
    </citation>
    <scope>NUCLEOTIDE SEQUENCE [LARGE SCALE GENOMIC DNA]</scope>
    <source>
        <strain evidence="10">XMTR2A4</strain>
    </source>
</reference>
<evidence type="ECO:0000256" key="4">
    <source>
        <dbReference type="ARBA" id="ARBA00022723"/>
    </source>
</evidence>
<dbReference type="GO" id="GO:0046872">
    <property type="term" value="F:metal ion binding"/>
    <property type="evidence" value="ECO:0007669"/>
    <property type="project" value="UniProtKB-KW"/>
</dbReference>
<keyword evidence="5 7" id="KW-0378">Hydrolase</keyword>
<evidence type="ECO:0000256" key="2">
    <source>
        <dbReference type="ARBA" id="ARBA00004963"/>
    </source>
</evidence>
<evidence type="ECO:0000256" key="7">
    <source>
        <dbReference type="HAMAP-Rule" id="MF_01374"/>
    </source>
</evidence>
<feature type="binding site" evidence="7">
    <location>
        <position position="133"/>
    </location>
    <ligand>
        <name>Zn(2+)</name>
        <dbReference type="ChEBI" id="CHEBI:29105"/>
        <label>1</label>
    </ligand>
</feature>
<dbReference type="PANTHER" id="PTHR43705">
    <property type="entry name" value="HYDROXYACYLGLUTATHIONE HYDROLASE"/>
    <property type="match status" value="1"/>
</dbReference>
<feature type="binding site" evidence="7">
    <location>
        <position position="114"/>
    </location>
    <ligand>
        <name>Zn(2+)</name>
        <dbReference type="ChEBI" id="CHEBI:29105"/>
        <label>1</label>
    </ligand>
</feature>
<dbReference type="RefSeq" id="WP_094076625.1">
    <property type="nucleotide sequence ID" value="NZ_NBYO01000001.1"/>
</dbReference>
<comment type="similarity">
    <text evidence="3 7">Belongs to the metallo-beta-lactamase superfamily. Glyoxalase II family.</text>
</comment>
<keyword evidence="10" id="KW-1185">Reference proteome</keyword>
<dbReference type="HAMAP" id="MF_01374">
    <property type="entry name" value="Glyoxalase_2"/>
    <property type="match status" value="1"/>
</dbReference>
<feature type="binding site" evidence="7">
    <location>
        <position position="61"/>
    </location>
    <ligand>
        <name>Zn(2+)</name>
        <dbReference type="ChEBI" id="CHEBI:29105"/>
        <label>2</label>
    </ligand>
</feature>
<comment type="pathway">
    <text evidence="2 7">Secondary metabolite metabolism; methylglyoxal degradation; (R)-lactate from methylglyoxal: step 2/2.</text>
</comment>
<keyword evidence="6 7" id="KW-0862">Zinc</keyword>
<proteinExistence type="inferred from homology"/>
<dbReference type="AlphaFoldDB" id="A0A231V3D9"/>
<dbReference type="Pfam" id="PF00753">
    <property type="entry name" value="Lactamase_B"/>
    <property type="match status" value="1"/>
</dbReference>
<comment type="function">
    <text evidence="7">Thiolesterase that catalyzes the hydrolysis of S-D-lactoyl-glutathione to form glutathione and D-lactic acid.</text>
</comment>
<evidence type="ECO:0000256" key="3">
    <source>
        <dbReference type="ARBA" id="ARBA00006759"/>
    </source>
</evidence>
<comment type="cofactor">
    <cofactor evidence="7">
        <name>Zn(2+)</name>
        <dbReference type="ChEBI" id="CHEBI:29105"/>
    </cofactor>
    <text evidence="7">Binds 2 Zn(2+) ions per subunit.</text>
</comment>
<dbReference type="EC" id="3.1.2.6" evidence="7"/>
<dbReference type="InterPro" id="IPR036866">
    <property type="entry name" value="RibonucZ/Hydroxyglut_hydro"/>
</dbReference>
<organism evidence="9 10">
    <name type="scientific">Notoacmeibacter marinus</name>
    <dbReference type="NCBI Taxonomy" id="1876515"/>
    <lineage>
        <taxon>Bacteria</taxon>
        <taxon>Pseudomonadati</taxon>
        <taxon>Pseudomonadota</taxon>
        <taxon>Alphaproteobacteria</taxon>
        <taxon>Hyphomicrobiales</taxon>
        <taxon>Notoacmeibacteraceae</taxon>
        <taxon>Notoacmeibacter</taxon>
    </lineage>
</organism>
<accession>A0A231V3D9</accession>
<feature type="binding site" evidence="7">
    <location>
        <position position="171"/>
    </location>
    <ligand>
        <name>Zn(2+)</name>
        <dbReference type="ChEBI" id="CHEBI:29105"/>
        <label>2</label>
    </ligand>
</feature>
<sequence length="255" mass="28265">MPLEIEQFMARSDNFCVLVHNPESHSTICIDAPEEGPILAALERTGWNLTHILITHHHGDHVEALKPLKHRFTPKVTGPRGEAGKIDGLDELVGDGDAISICDEPIEIIETPGHTAGHICYFFPKSKLLFAADTLFAMGCGRLFEKSPADMQKSFDRLAALPDDTEVYCGHEYTLANARFAITVDPDNEALRQRLRTVEAQRQAGEMTLPTTIGLEKQTNPYFRTSDPALKNALGMVDASPAEVFAEIRARKDRF</sequence>
<keyword evidence="4 7" id="KW-0479">Metal-binding</keyword>
<dbReference type="Proteomes" id="UP000215405">
    <property type="component" value="Unassembled WGS sequence"/>
</dbReference>
<evidence type="ECO:0000313" key="9">
    <source>
        <dbReference type="EMBL" id="OXT02674.1"/>
    </source>
</evidence>
<dbReference type="EMBL" id="NBYO01000001">
    <property type="protein sequence ID" value="OXT02674.1"/>
    <property type="molecule type" value="Genomic_DNA"/>
</dbReference>
<dbReference type="InterPro" id="IPR050110">
    <property type="entry name" value="Glyoxalase_II_hydrolase"/>
</dbReference>
<dbReference type="Gene3D" id="3.60.15.10">
    <property type="entry name" value="Ribonuclease Z/Hydroxyacylglutathione hydrolase-like"/>
    <property type="match status" value="1"/>
</dbReference>
<dbReference type="NCBIfam" id="TIGR03413">
    <property type="entry name" value="GSH_gloB"/>
    <property type="match status" value="1"/>
</dbReference>
<dbReference type="GO" id="GO:0019243">
    <property type="term" value="P:methylglyoxal catabolic process to D-lactate via S-lactoyl-glutathione"/>
    <property type="evidence" value="ECO:0007669"/>
    <property type="project" value="UniProtKB-UniRule"/>
</dbReference>
<comment type="catalytic activity">
    <reaction evidence="1 7">
        <text>an S-(2-hydroxyacyl)glutathione + H2O = a 2-hydroxy carboxylate + glutathione + H(+)</text>
        <dbReference type="Rhea" id="RHEA:21864"/>
        <dbReference type="ChEBI" id="CHEBI:15377"/>
        <dbReference type="ChEBI" id="CHEBI:15378"/>
        <dbReference type="ChEBI" id="CHEBI:57925"/>
        <dbReference type="ChEBI" id="CHEBI:58896"/>
        <dbReference type="ChEBI" id="CHEBI:71261"/>
        <dbReference type="EC" id="3.1.2.6"/>
    </reaction>
</comment>
<feature type="domain" description="Metallo-beta-lactamase" evidence="8">
    <location>
        <begin position="13"/>
        <end position="171"/>
    </location>
</feature>
<dbReference type="InterPro" id="IPR032282">
    <property type="entry name" value="HAGH_C"/>
</dbReference>
<dbReference type="Pfam" id="PF16123">
    <property type="entry name" value="HAGH_C"/>
    <property type="match status" value="1"/>
</dbReference>
<evidence type="ECO:0000259" key="8">
    <source>
        <dbReference type="SMART" id="SM00849"/>
    </source>
</evidence>
<protein>
    <recommendedName>
        <fullName evidence="7">Hydroxyacylglutathione hydrolase</fullName>
        <ecNumber evidence="7">3.1.2.6</ecNumber>
    </recommendedName>
    <alternativeName>
        <fullName evidence="7">Glyoxalase II</fullName>
        <shortName evidence="7">Glx II</shortName>
    </alternativeName>
</protein>
<comment type="subunit">
    <text evidence="7">Monomer.</text>
</comment>
<dbReference type="SMART" id="SM00849">
    <property type="entry name" value="Lactamase_B"/>
    <property type="match status" value="1"/>
</dbReference>
<dbReference type="InterPro" id="IPR001279">
    <property type="entry name" value="Metallo-B-lactamas"/>
</dbReference>
<gene>
    <name evidence="7" type="primary">gloB</name>
    <name evidence="9" type="ORF">B7H23_07250</name>
</gene>
<evidence type="ECO:0000256" key="6">
    <source>
        <dbReference type="ARBA" id="ARBA00022833"/>
    </source>
</evidence>
<dbReference type="CDD" id="cd07723">
    <property type="entry name" value="hydroxyacylglutathione_hydrolase_MBL-fold"/>
    <property type="match status" value="1"/>
</dbReference>
<name>A0A231V3D9_9HYPH</name>
<evidence type="ECO:0000256" key="1">
    <source>
        <dbReference type="ARBA" id="ARBA00001623"/>
    </source>
</evidence>